<feature type="non-terminal residue" evidence="2">
    <location>
        <position position="184"/>
    </location>
</feature>
<evidence type="ECO:0000313" key="2">
    <source>
        <dbReference type="EMBL" id="HIZ18903.1"/>
    </source>
</evidence>
<protein>
    <recommendedName>
        <fullName evidence="4">Peptidase M28 domain-containing protein</fullName>
    </recommendedName>
</protein>
<dbReference type="AlphaFoldDB" id="A0A9D2DKX7"/>
<evidence type="ECO:0000256" key="1">
    <source>
        <dbReference type="SAM" id="Phobius"/>
    </source>
</evidence>
<reference evidence="2" key="1">
    <citation type="journal article" date="2021" name="PeerJ">
        <title>Extensive microbial diversity within the chicken gut microbiome revealed by metagenomics and culture.</title>
        <authorList>
            <person name="Gilroy R."/>
            <person name="Ravi A."/>
            <person name="Getino M."/>
            <person name="Pursley I."/>
            <person name="Horton D.L."/>
            <person name="Alikhan N.F."/>
            <person name="Baker D."/>
            <person name="Gharbi K."/>
            <person name="Hall N."/>
            <person name="Watson M."/>
            <person name="Adriaenssens E.M."/>
            <person name="Foster-Nyarko E."/>
            <person name="Jarju S."/>
            <person name="Secka A."/>
            <person name="Antonio M."/>
            <person name="Oren A."/>
            <person name="Chaudhuri R.R."/>
            <person name="La Ragione R."/>
            <person name="Hildebrand F."/>
            <person name="Pallen M.J."/>
        </authorList>
    </citation>
    <scope>NUCLEOTIDE SEQUENCE</scope>
    <source>
        <strain evidence="2">ChiHecolR3B27-1887</strain>
    </source>
</reference>
<keyword evidence="1" id="KW-0812">Transmembrane</keyword>
<feature type="transmembrane region" description="Helical" evidence="1">
    <location>
        <begin position="156"/>
        <end position="180"/>
    </location>
</feature>
<dbReference type="Gene3D" id="3.40.630.10">
    <property type="entry name" value="Zn peptidases"/>
    <property type="match status" value="1"/>
</dbReference>
<name>A0A9D2DKX7_9ACTN</name>
<accession>A0A9D2DKX7</accession>
<evidence type="ECO:0000313" key="3">
    <source>
        <dbReference type="Proteomes" id="UP000824029"/>
    </source>
</evidence>
<evidence type="ECO:0008006" key="4">
    <source>
        <dbReference type="Google" id="ProtNLM"/>
    </source>
</evidence>
<proteinExistence type="predicted"/>
<gene>
    <name evidence="2" type="ORF">IAA22_07330</name>
</gene>
<organism evidence="2 3">
    <name type="scientific">Candidatus Olsenella stercoravium</name>
    <dbReference type="NCBI Taxonomy" id="2838713"/>
    <lineage>
        <taxon>Bacteria</taxon>
        <taxon>Bacillati</taxon>
        <taxon>Actinomycetota</taxon>
        <taxon>Coriobacteriia</taxon>
        <taxon>Coriobacteriales</taxon>
        <taxon>Atopobiaceae</taxon>
        <taxon>Olsenella</taxon>
    </lineage>
</organism>
<dbReference type="EMBL" id="DXBZ01000145">
    <property type="protein sequence ID" value="HIZ18903.1"/>
    <property type="molecule type" value="Genomic_DNA"/>
</dbReference>
<keyword evidence="1" id="KW-1133">Transmembrane helix</keyword>
<keyword evidence="1" id="KW-0472">Membrane</keyword>
<dbReference type="SUPFAM" id="SSF53187">
    <property type="entry name" value="Zn-dependent exopeptidases"/>
    <property type="match status" value="1"/>
</dbReference>
<feature type="transmembrane region" description="Helical" evidence="1">
    <location>
        <begin position="79"/>
        <end position="99"/>
    </location>
</feature>
<comment type="caution">
    <text evidence="2">The sequence shown here is derived from an EMBL/GenBank/DDBJ whole genome shotgun (WGS) entry which is preliminary data.</text>
</comment>
<sequence length="184" mass="19367">MAMTHDYLDLLDEKIAISPANSEEEFQAAEVIAELMGRHDVEASVEEFSAPVVSGLVSPLLAAASLVGMVLVGVGVLPLTLIGFVLAVAPAAISVLRLFGRAPRLALGPQAQSQNVVAVHRATGPLVTKGSRTIVIAAHYDTPHENFLYSSPVAPYLTLIGRLIVPCSFVVAGCAFIQILEIGR</sequence>
<reference evidence="2" key="2">
    <citation type="submission" date="2021-04" db="EMBL/GenBank/DDBJ databases">
        <authorList>
            <person name="Gilroy R."/>
        </authorList>
    </citation>
    <scope>NUCLEOTIDE SEQUENCE</scope>
    <source>
        <strain evidence="2">ChiHecolR3B27-1887</strain>
    </source>
</reference>
<dbReference type="Proteomes" id="UP000824029">
    <property type="component" value="Unassembled WGS sequence"/>
</dbReference>